<dbReference type="PROSITE" id="PS51257">
    <property type="entry name" value="PROKAR_LIPOPROTEIN"/>
    <property type="match status" value="1"/>
</dbReference>
<dbReference type="PANTHER" id="PTHR30085">
    <property type="entry name" value="AMINO ACID ABC TRANSPORTER PERMEASE"/>
    <property type="match status" value="1"/>
</dbReference>
<dbReference type="Gene3D" id="3.40.190.10">
    <property type="entry name" value="Periplasmic binding protein-like II"/>
    <property type="match status" value="2"/>
</dbReference>
<dbReference type="InterPro" id="IPR001638">
    <property type="entry name" value="Solute-binding_3/MltF_N"/>
</dbReference>
<evidence type="ECO:0000313" key="7">
    <source>
        <dbReference type="Proteomes" id="UP001597063"/>
    </source>
</evidence>
<keyword evidence="7" id="KW-1185">Reference proteome</keyword>
<evidence type="ECO:0000259" key="5">
    <source>
        <dbReference type="SMART" id="SM00062"/>
    </source>
</evidence>
<dbReference type="InterPro" id="IPR051455">
    <property type="entry name" value="Bact_solute-bind_prot3"/>
</dbReference>
<dbReference type="Pfam" id="PF00497">
    <property type="entry name" value="SBP_bac_3"/>
    <property type="match status" value="1"/>
</dbReference>
<feature type="domain" description="Solute-binding protein family 3/N-terminal" evidence="5">
    <location>
        <begin position="30"/>
        <end position="250"/>
    </location>
</feature>
<sequence>MRVLVAVVMLAALLTACGNRGSDSILDKGTLAVAVRADLPGLGLKRPDGTFEGLDIDVAHYVAARLGKKVEFVAVRAADRITVLTSGRADLVLATLSVTPERKTQIAFAGPYYASYQDILVRSDERAKAVRDLKGRRFCGVEGADPVKRLQAVTGMTARIVTAKDYDECMTMIGARSVDAITTNEVILAGLARRAGGAYRLVGTRISEQDAGIGIRRDDQDGCEAVNRAITQMYQDGTAARLMRKWFVGSGMDLSRIEIPQFEGCL</sequence>
<evidence type="ECO:0000256" key="1">
    <source>
        <dbReference type="ARBA" id="ARBA00010333"/>
    </source>
</evidence>
<reference evidence="7" key="1">
    <citation type="journal article" date="2019" name="Int. J. Syst. Evol. Microbiol.">
        <title>The Global Catalogue of Microorganisms (GCM) 10K type strain sequencing project: providing services to taxonomists for standard genome sequencing and annotation.</title>
        <authorList>
            <consortium name="The Broad Institute Genomics Platform"/>
            <consortium name="The Broad Institute Genome Sequencing Center for Infectious Disease"/>
            <person name="Wu L."/>
            <person name="Ma J."/>
        </authorList>
    </citation>
    <scope>NUCLEOTIDE SEQUENCE [LARGE SCALE GENOMIC DNA]</scope>
    <source>
        <strain evidence="7">JCM 9371</strain>
    </source>
</reference>
<evidence type="ECO:0000256" key="4">
    <source>
        <dbReference type="RuleBase" id="RU003744"/>
    </source>
</evidence>
<evidence type="ECO:0000256" key="3">
    <source>
        <dbReference type="ARBA" id="ARBA00022729"/>
    </source>
</evidence>
<keyword evidence="2" id="KW-0813">Transport</keyword>
<dbReference type="EMBL" id="JBHTGP010000006">
    <property type="protein sequence ID" value="MFD0685208.1"/>
    <property type="molecule type" value="Genomic_DNA"/>
</dbReference>
<evidence type="ECO:0000256" key="2">
    <source>
        <dbReference type="ARBA" id="ARBA00022448"/>
    </source>
</evidence>
<dbReference type="InterPro" id="IPR018313">
    <property type="entry name" value="SBP_3_CS"/>
</dbReference>
<evidence type="ECO:0000313" key="6">
    <source>
        <dbReference type="EMBL" id="MFD0685208.1"/>
    </source>
</evidence>
<dbReference type="Proteomes" id="UP001597063">
    <property type="component" value="Unassembled WGS sequence"/>
</dbReference>
<keyword evidence="3" id="KW-0732">Signal</keyword>
<accession>A0ABW2XIQ4</accession>
<dbReference type="SUPFAM" id="SSF53850">
    <property type="entry name" value="Periplasmic binding protein-like II"/>
    <property type="match status" value="1"/>
</dbReference>
<comment type="similarity">
    <text evidence="1 4">Belongs to the bacterial solute-binding protein 3 family.</text>
</comment>
<dbReference type="RefSeq" id="WP_131761807.1">
    <property type="nucleotide sequence ID" value="NZ_CAACUY010000189.1"/>
</dbReference>
<dbReference type="SMART" id="SM00062">
    <property type="entry name" value="PBPb"/>
    <property type="match status" value="1"/>
</dbReference>
<comment type="caution">
    <text evidence="6">The sequence shown here is derived from an EMBL/GenBank/DDBJ whole genome shotgun (WGS) entry which is preliminary data.</text>
</comment>
<protein>
    <submittedName>
        <fullName evidence="6">Transporter substrate-binding domain-containing protein</fullName>
    </submittedName>
</protein>
<gene>
    <name evidence="6" type="ORF">ACFQZM_11925</name>
</gene>
<proteinExistence type="inferred from homology"/>
<dbReference type="PANTHER" id="PTHR30085:SF6">
    <property type="entry name" value="ABC TRANSPORTER GLUTAMINE-BINDING PROTEIN GLNH"/>
    <property type="match status" value="1"/>
</dbReference>
<organism evidence="6 7">
    <name type="scientific">Actinomadura fibrosa</name>
    <dbReference type="NCBI Taxonomy" id="111802"/>
    <lineage>
        <taxon>Bacteria</taxon>
        <taxon>Bacillati</taxon>
        <taxon>Actinomycetota</taxon>
        <taxon>Actinomycetes</taxon>
        <taxon>Streptosporangiales</taxon>
        <taxon>Thermomonosporaceae</taxon>
        <taxon>Actinomadura</taxon>
    </lineage>
</organism>
<name>A0ABW2XIQ4_9ACTN</name>
<dbReference type="PROSITE" id="PS01039">
    <property type="entry name" value="SBP_BACTERIAL_3"/>
    <property type="match status" value="1"/>
</dbReference>